<dbReference type="InterPro" id="IPR020904">
    <property type="entry name" value="Sc_DH/Rdtase_CS"/>
</dbReference>
<name>Q11BT3_CHESB</name>
<dbReference type="PRINTS" id="PR00081">
    <property type="entry name" value="GDHRDH"/>
</dbReference>
<evidence type="ECO:0000256" key="2">
    <source>
        <dbReference type="ARBA" id="ARBA00023002"/>
    </source>
</evidence>
<dbReference type="PROSITE" id="PS00061">
    <property type="entry name" value="ADH_SHORT"/>
    <property type="match status" value="1"/>
</dbReference>
<evidence type="ECO:0000259" key="3">
    <source>
        <dbReference type="SMART" id="SM00822"/>
    </source>
</evidence>
<evidence type="ECO:0000313" key="4">
    <source>
        <dbReference type="EMBL" id="ABG65142.1"/>
    </source>
</evidence>
<dbReference type="GO" id="GO:0016491">
    <property type="term" value="F:oxidoreductase activity"/>
    <property type="evidence" value="ECO:0007669"/>
    <property type="project" value="UniProtKB-KW"/>
</dbReference>
<dbReference type="PANTHER" id="PTHR43639:SF1">
    <property type="entry name" value="SHORT-CHAIN DEHYDROGENASE_REDUCTASE FAMILY PROTEIN"/>
    <property type="match status" value="1"/>
</dbReference>
<dbReference type="Gene3D" id="3.40.50.720">
    <property type="entry name" value="NAD(P)-binding Rossmann-like Domain"/>
    <property type="match status" value="1"/>
</dbReference>
<dbReference type="SUPFAM" id="SSF51735">
    <property type="entry name" value="NAD(P)-binding Rossmann-fold domains"/>
    <property type="match status" value="1"/>
</dbReference>
<dbReference type="InterPro" id="IPR057326">
    <property type="entry name" value="KR_dom"/>
</dbReference>
<dbReference type="STRING" id="266779.Meso_3774"/>
<comment type="similarity">
    <text evidence="1">Belongs to the short-chain dehydrogenases/reductases (SDR) family.</text>
</comment>
<dbReference type="AlphaFoldDB" id="Q11BT3"/>
<dbReference type="PANTHER" id="PTHR43639">
    <property type="entry name" value="OXIDOREDUCTASE, SHORT-CHAIN DEHYDROGENASE/REDUCTASE FAMILY (AFU_ORTHOLOGUE AFUA_5G02870)"/>
    <property type="match status" value="1"/>
</dbReference>
<dbReference type="HOGENOM" id="CLU_010194_1_3_5"/>
<dbReference type="OrthoDB" id="8419486at2"/>
<organism evidence="4">
    <name type="scientific">Chelativorans sp. (strain BNC1)</name>
    <dbReference type="NCBI Taxonomy" id="266779"/>
    <lineage>
        <taxon>Bacteria</taxon>
        <taxon>Pseudomonadati</taxon>
        <taxon>Pseudomonadota</taxon>
        <taxon>Alphaproteobacteria</taxon>
        <taxon>Hyphomicrobiales</taxon>
        <taxon>Phyllobacteriaceae</taxon>
        <taxon>Chelativorans</taxon>
    </lineage>
</organism>
<evidence type="ECO:0000256" key="1">
    <source>
        <dbReference type="ARBA" id="ARBA00006484"/>
    </source>
</evidence>
<dbReference type="InterPro" id="IPR002347">
    <property type="entry name" value="SDR_fam"/>
</dbReference>
<feature type="domain" description="Ketoreductase" evidence="3">
    <location>
        <begin position="17"/>
        <end position="200"/>
    </location>
</feature>
<dbReference type="FunFam" id="3.40.50.720:FF:000084">
    <property type="entry name" value="Short-chain dehydrogenase reductase"/>
    <property type="match status" value="1"/>
</dbReference>
<protein>
    <submittedName>
        <fullName evidence="4">Short-chain dehydrogenase/reductase SDR</fullName>
    </submittedName>
</protein>
<dbReference type="SMART" id="SM00822">
    <property type="entry name" value="PKS_KR"/>
    <property type="match status" value="1"/>
</dbReference>
<reference evidence="4" key="1">
    <citation type="submission" date="2006-06" db="EMBL/GenBank/DDBJ databases">
        <title>Complete sequence of chromosome of Chelativorans sp. BNC1.</title>
        <authorList>
            <consortium name="US DOE Joint Genome Institute"/>
            <person name="Copeland A."/>
            <person name="Lucas S."/>
            <person name="Lapidus A."/>
            <person name="Barry K."/>
            <person name="Detter J.C."/>
            <person name="Glavina del Rio T."/>
            <person name="Hammon N."/>
            <person name="Israni S."/>
            <person name="Dalin E."/>
            <person name="Tice H."/>
            <person name="Pitluck S."/>
            <person name="Chertkov O."/>
            <person name="Brettin T."/>
            <person name="Bruce D."/>
            <person name="Han C."/>
            <person name="Tapia R."/>
            <person name="Gilna P."/>
            <person name="Schmutz J."/>
            <person name="Larimer F."/>
            <person name="Land M."/>
            <person name="Hauser L."/>
            <person name="Kyrpides N."/>
            <person name="Mikhailova N."/>
            <person name="Richardson P."/>
        </authorList>
    </citation>
    <scope>NUCLEOTIDE SEQUENCE</scope>
    <source>
        <strain evidence="4">BNC1</strain>
    </source>
</reference>
<proteinExistence type="inferred from homology"/>
<dbReference type="Pfam" id="PF13561">
    <property type="entry name" value="adh_short_C2"/>
    <property type="match status" value="1"/>
</dbReference>
<keyword evidence="2" id="KW-0560">Oxidoreductase</keyword>
<dbReference type="eggNOG" id="COG1028">
    <property type="taxonomic scope" value="Bacteria"/>
</dbReference>
<dbReference type="CDD" id="cd05233">
    <property type="entry name" value="SDR_c"/>
    <property type="match status" value="1"/>
</dbReference>
<gene>
    <name evidence="4" type="ordered locus">Meso_3774</name>
</gene>
<sequence length="262" mass="27179">MERTKHSTVLIPDLAGKVVLVTGASTGIGAAVARAFAEQGSSVGIHYNTSAAEASALAEDIAVGGGKTFLVRGDVSVPDEMRRIVDETANHFGRLDGLVNNAGSMLGRILYADVTEEHYDAVMDLNAKSVLVACRAALPWLRKNGGFIINTSSIVARTGGGGGVGLYASSKAFVSSFTRGLAREVISSGIRVNAVSPGVIETRFHERDSTPEQLKAALATIPQGRLGAPSDCVGSFLFLASDLLSGYITGQTIEVNGGQAMP</sequence>
<dbReference type="PRINTS" id="PR00080">
    <property type="entry name" value="SDRFAMILY"/>
</dbReference>
<dbReference type="EMBL" id="CP000390">
    <property type="protein sequence ID" value="ABG65142.1"/>
    <property type="molecule type" value="Genomic_DNA"/>
</dbReference>
<accession>Q11BT3</accession>
<dbReference type="InterPro" id="IPR036291">
    <property type="entry name" value="NAD(P)-bd_dom_sf"/>
</dbReference>
<dbReference type="KEGG" id="mes:Meso_3774"/>